<comment type="caution">
    <text evidence="6">The sequence shown here is derived from an EMBL/GenBank/DDBJ whole genome shotgun (WGS) entry which is preliminary data.</text>
</comment>
<evidence type="ECO:0000256" key="4">
    <source>
        <dbReference type="SAM" id="Phobius"/>
    </source>
</evidence>
<proteinExistence type="inferred from homology"/>
<dbReference type="Gene3D" id="3.90.550.10">
    <property type="entry name" value="Spore Coat Polysaccharide Biosynthesis Protein SpsA, Chain A"/>
    <property type="match status" value="1"/>
</dbReference>
<organism evidence="6 7">
    <name type="scientific">Caldanaerobacter subterraneus subsp. yonseiensis KB-1</name>
    <dbReference type="NCBI Taxonomy" id="1388761"/>
    <lineage>
        <taxon>Bacteria</taxon>
        <taxon>Bacillati</taxon>
        <taxon>Bacillota</taxon>
        <taxon>Clostridia</taxon>
        <taxon>Thermoanaerobacterales</taxon>
        <taxon>Thermoanaerobacteraceae</taxon>
        <taxon>Caldanaerobacter</taxon>
    </lineage>
</organism>
<dbReference type="InterPro" id="IPR029044">
    <property type="entry name" value="Nucleotide-diphossugar_trans"/>
</dbReference>
<dbReference type="Proteomes" id="UP000016856">
    <property type="component" value="Unassembled WGS sequence"/>
</dbReference>
<sequence length="387" mass="45066">MVIIKLFFWISSFLIFYSLVGYPISLLILSKIITKRKDNSDISLRPYVSIIVPAHNEENIIEQKLNNLISLNYPKELMEIIIASDNSTDRTNEIVEKFIENHREYNISLYKVNRRLGKTNAQNEAAKVAKGEILVFTDANAMLDKDAIIHLVSSFTSEDIIYVTGRLKYINSFSSLSSEAESRYWDYELFMRKVESDIKTITAGNGAIYAIRKSDYVDFPPIMSHDSAMPLYAALNNKRAVYNEKAVAYEKAGETSQDEFKRKVRMFRNILSALFGTPQKYNIFKYGWFSYFYFCHRTLRYGLFILHIISFTSNALLIKESIFYSLMFLMQCIFYLLAICKKIFGFKNRIFYYPYYYCMTLVAQLIGAINQITGKSKPFWDKAESTR</sequence>
<protein>
    <recommendedName>
        <fullName evidence="5">Glycosyltransferase 2-like domain-containing protein</fullName>
    </recommendedName>
</protein>
<feature type="transmembrane region" description="Helical" evidence="4">
    <location>
        <begin position="352"/>
        <end position="372"/>
    </location>
</feature>
<dbReference type="PANTHER" id="PTHR43630">
    <property type="entry name" value="POLY-BETA-1,6-N-ACETYL-D-GLUCOSAMINE SYNTHASE"/>
    <property type="match status" value="1"/>
</dbReference>
<evidence type="ECO:0000256" key="3">
    <source>
        <dbReference type="ARBA" id="ARBA00022679"/>
    </source>
</evidence>
<evidence type="ECO:0000256" key="2">
    <source>
        <dbReference type="ARBA" id="ARBA00022676"/>
    </source>
</evidence>
<dbReference type="AlphaFoldDB" id="U5CRV8"/>
<feature type="domain" description="Glycosyltransferase 2-like" evidence="5">
    <location>
        <begin position="49"/>
        <end position="182"/>
    </location>
</feature>
<dbReference type="PANTHER" id="PTHR43630:SF1">
    <property type="entry name" value="POLY-BETA-1,6-N-ACETYL-D-GLUCOSAMINE SYNTHASE"/>
    <property type="match status" value="1"/>
</dbReference>
<feature type="transmembrane region" description="Helical" evidence="4">
    <location>
        <begin position="6"/>
        <end position="29"/>
    </location>
</feature>
<dbReference type="PATRIC" id="fig|1388761.3.peg.728"/>
<name>U5CRV8_CALSX</name>
<keyword evidence="2" id="KW-0328">Glycosyltransferase</keyword>
<dbReference type="Pfam" id="PF00535">
    <property type="entry name" value="Glycos_transf_2"/>
    <property type="match status" value="1"/>
</dbReference>
<accession>U5CRV8</accession>
<gene>
    <name evidence="6" type="ORF">O163_03670</name>
</gene>
<evidence type="ECO:0000313" key="7">
    <source>
        <dbReference type="Proteomes" id="UP000016856"/>
    </source>
</evidence>
<comment type="similarity">
    <text evidence="1">Belongs to the glycosyltransferase 2 family.</text>
</comment>
<dbReference type="RefSeq" id="WP_022587408.1">
    <property type="nucleotide sequence ID" value="NZ_AXDC01000008.1"/>
</dbReference>
<keyword evidence="4" id="KW-0812">Transmembrane</keyword>
<dbReference type="CDD" id="cd06439">
    <property type="entry name" value="CESA_like_1"/>
    <property type="match status" value="1"/>
</dbReference>
<dbReference type="GO" id="GO:0016757">
    <property type="term" value="F:glycosyltransferase activity"/>
    <property type="evidence" value="ECO:0007669"/>
    <property type="project" value="UniProtKB-KW"/>
</dbReference>
<dbReference type="InterPro" id="IPR001173">
    <property type="entry name" value="Glyco_trans_2-like"/>
</dbReference>
<evidence type="ECO:0000256" key="1">
    <source>
        <dbReference type="ARBA" id="ARBA00006739"/>
    </source>
</evidence>
<keyword evidence="3" id="KW-0808">Transferase</keyword>
<keyword evidence="4" id="KW-1133">Transmembrane helix</keyword>
<feature type="transmembrane region" description="Helical" evidence="4">
    <location>
        <begin position="322"/>
        <end position="340"/>
    </location>
</feature>
<feature type="transmembrane region" description="Helical" evidence="4">
    <location>
        <begin position="298"/>
        <end position="316"/>
    </location>
</feature>
<dbReference type="EMBL" id="AXDC01000008">
    <property type="protein sequence ID" value="ERM92708.1"/>
    <property type="molecule type" value="Genomic_DNA"/>
</dbReference>
<dbReference type="SUPFAM" id="SSF53448">
    <property type="entry name" value="Nucleotide-diphospho-sugar transferases"/>
    <property type="match status" value="1"/>
</dbReference>
<evidence type="ECO:0000313" key="6">
    <source>
        <dbReference type="EMBL" id="ERM92708.1"/>
    </source>
</evidence>
<reference evidence="6 7" key="1">
    <citation type="journal article" date="2013" name="Genome Announc.">
        <title>Draft Genome Sequence of an Anaerobic and Extremophilic Bacterium, Caldanaerobacter yonseiensis, Isolated from a Geothermal Hot Stream.</title>
        <authorList>
            <person name="Lee S.J."/>
            <person name="Lee Y.J."/>
            <person name="Park G.S."/>
            <person name="Kim B.C."/>
            <person name="Lee S.J."/>
            <person name="Shin J.H."/>
            <person name="Lee D.W."/>
        </authorList>
    </citation>
    <scope>NUCLEOTIDE SEQUENCE [LARGE SCALE GENOMIC DNA]</scope>
    <source>
        <strain evidence="6 7">KB-1</strain>
    </source>
</reference>
<evidence type="ECO:0000259" key="5">
    <source>
        <dbReference type="Pfam" id="PF00535"/>
    </source>
</evidence>
<keyword evidence="4" id="KW-0472">Membrane</keyword>